<comment type="function">
    <text evidence="4">Catalyzes the conversion of cyclic dehypoxanthine futalosine (cyclic DHFL) into 1,4-dihydroxy-6-naphthoate, a step in the biosynthesis of menaquinone (MK, vitamin K2).</text>
</comment>
<comment type="pathway">
    <text evidence="1 4">Quinol/quinone metabolism; menaquinone biosynthesis.</text>
</comment>
<sequence>MIAANAQQTGSEAKTSPIDLSLGFSPCPNDTFIFHALVHGLVPAPGVAFSERLEDVETLNRLVLAGALEVSKISYHLLGHVLDDYLLLRSGGALGRGCGPLLVSREPLDQARLKGRPIALPGEYTTAALLLRLFDPSLDNLVYLPFEKIMPAVADGSVAAGVIIHESRFTYQGLGLTKLVDLGQWWEESTGHPIPLGGIVAKRSLGPEVLLTLEAALAQSVRHAFANPGLARGYIRAHSQEMSDAVCDAHISLYVNDFSVNLGAEGEAAVRVLLERAAQAGIIKPTTGSLFIS</sequence>
<feature type="binding site" evidence="4">
    <location>
        <begin position="72"/>
        <end position="74"/>
    </location>
    <ligand>
        <name>substrate</name>
    </ligand>
</feature>
<comment type="catalytic activity">
    <reaction evidence="4">
        <text>cyclic dehypoxanthinylfutalosinate = 1,4-dihydroxy-6-naphthoate + dihydroxyacetone</text>
        <dbReference type="Rhea" id="RHEA:33087"/>
        <dbReference type="ChEBI" id="CHEBI:16016"/>
        <dbReference type="ChEBI" id="CHEBI:64254"/>
        <dbReference type="ChEBI" id="CHEBI:64270"/>
        <dbReference type="EC" id="4.1.99.29"/>
    </reaction>
</comment>
<dbReference type="EMBL" id="BLXX01000005">
    <property type="protein sequence ID" value="GFO59830.1"/>
    <property type="molecule type" value="Genomic_DNA"/>
</dbReference>
<keyword evidence="2 4" id="KW-0474">Menaquinone biosynthesis</keyword>
<proteinExistence type="inferred from homology"/>
<protein>
    <recommendedName>
        <fullName evidence="4">1,4-dihydroxy-6-naphtoate synthase</fullName>
        <ecNumber evidence="4">4.1.99.29</ecNumber>
    </recommendedName>
    <alternativeName>
        <fullName evidence="4">Menaquinone biosynthetic enzyme MqnD</fullName>
    </alternativeName>
</protein>
<comment type="caution">
    <text evidence="5">The sequence shown here is derived from an EMBL/GenBank/DDBJ whole genome shotgun (WGS) entry which is preliminary data.</text>
</comment>
<dbReference type="EC" id="4.1.99.29" evidence="4"/>
<evidence type="ECO:0000256" key="2">
    <source>
        <dbReference type="ARBA" id="ARBA00022428"/>
    </source>
</evidence>
<dbReference type="CDD" id="cd13635">
    <property type="entry name" value="PBP2_Ttha1568_Mqnd"/>
    <property type="match status" value="1"/>
</dbReference>
<evidence type="ECO:0000256" key="3">
    <source>
        <dbReference type="ARBA" id="ARBA00023239"/>
    </source>
</evidence>
<evidence type="ECO:0000256" key="1">
    <source>
        <dbReference type="ARBA" id="ARBA00004863"/>
    </source>
</evidence>
<dbReference type="Gene3D" id="3.40.190.10">
    <property type="entry name" value="Periplasmic binding protein-like II"/>
    <property type="match status" value="2"/>
</dbReference>
<comment type="similarity">
    <text evidence="4">Belongs to the MqnA/MqnD family. MqnD subfamily.</text>
</comment>
<keyword evidence="3 4" id="KW-0456">Lyase</keyword>
<name>A0A6V8MIN9_9BACT</name>
<dbReference type="AlphaFoldDB" id="A0A6V8MIN9"/>
<dbReference type="PANTHER" id="PTHR37167">
    <property type="entry name" value="1,4-DIHYDROXY-6-NAPHTOATE SYNTHASE"/>
    <property type="match status" value="1"/>
</dbReference>
<dbReference type="GO" id="GO:0016830">
    <property type="term" value="F:carbon-carbon lyase activity"/>
    <property type="evidence" value="ECO:0007669"/>
    <property type="project" value="UniProtKB-UniRule"/>
</dbReference>
<accession>A0A6V8MIN9</accession>
<dbReference type="GO" id="GO:0009234">
    <property type="term" value="P:menaquinone biosynthetic process"/>
    <property type="evidence" value="ECO:0007669"/>
    <property type="project" value="UniProtKB-UniRule"/>
</dbReference>
<evidence type="ECO:0000313" key="5">
    <source>
        <dbReference type="EMBL" id="GFO59830.1"/>
    </source>
</evidence>
<keyword evidence="6" id="KW-1185">Reference proteome</keyword>
<dbReference type="InterPro" id="IPR030869">
    <property type="entry name" value="MqnD"/>
</dbReference>
<dbReference type="UniPathway" id="UPA00079"/>
<dbReference type="RefSeq" id="WP_183354650.1">
    <property type="nucleotide sequence ID" value="NZ_BLXX01000005.1"/>
</dbReference>
<dbReference type="Pfam" id="PF02621">
    <property type="entry name" value="VitK2_biosynth"/>
    <property type="match status" value="1"/>
</dbReference>
<feature type="active site" description="Proton acceptor" evidence="4">
    <location>
        <position position="165"/>
    </location>
</feature>
<dbReference type="InterPro" id="IPR003773">
    <property type="entry name" value="Menaquinone_biosynth"/>
</dbReference>
<dbReference type="SUPFAM" id="SSF53850">
    <property type="entry name" value="Periplasmic binding protein-like II"/>
    <property type="match status" value="1"/>
</dbReference>
<dbReference type="Proteomes" id="UP000556026">
    <property type="component" value="Unassembled WGS sequence"/>
</dbReference>
<dbReference type="PANTHER" id="PTHR37167:SF1">
    <property type="entry name" value="1,4-DIHYDROXY-6-NAPHTOATE SYNTHASE"/>
    <property type="match status" value="1"/>
</dbReference>
<dbReference type="HAMAP" id="MF_00996">
    <property type="entry name" value="MqnD"/>
    <property type="match status" value="1"/>
</dbReference>
<evidence type="ECO:0000256" key="4">
    <source>
        <dbReference type="HAMAP-Rule" id="MF_00996"/>
    </source>
</evidence>
<feature type="binding site" evidence="4">
    <location>
        <begin position="126"/>
        <end position="127"/>
    </location>
    <ligand>
        <name>substrate</name>
    </ligand>
</feature>
<reference evidence="6" key="1">
    <citation type="submission" date="2020-06" db="EMBL/GenBank/DDBJ databases">
        <title>Draft genomic sequence of Geomonas sp. Red330.</title>
        <authorList>
            <person name="Itoh H."/>
            <person name="Zhenxing X."/>
            <person name="Ushijima N."/>
            <person name="Masuda Y."/>
            <person name="Shiratori Y."/>
            <person name="Senoo K."/>
        </authorList>
    </citation>
    <scope>NUCLEOTIDE SEQUENCE [LARGE SCALE GENOMIC DNA]</scope>
    <source>
        <strain evidence="6">Red330</strain>
    </source>
</reference>
<gene>
    <name evidence="4 5" type="primary">mqnD</name>
    <name evidence="5" type="ORF">GMST_21550</name>
</gene>
<evidence type="ECO:0000313" key="6">
    <source>
        <dbReference type="Proteomes" id="UP000556026"/>
    </source>
</evidence>
<organism evidence="5 6">
    <name type="scientific">Geomonas silvestris</name>
    <dbReference type="NCBI Taxonomy" id="2740184"/>
    <lineage>
        <taxon>Bacteria</taxon>
        <taxon>Pseudomonadati</taxon>
        <taxon>Thermodesulfobacteriota</taxon>
        <taxon>Desulfuromonadia</taxon>
        <taxon>Geobacterales</taxon>
        <taxon>Geobacteraceae</taxon>
        <taxon>Geomonas</taxon>
    </lineage>
</organism>